<evidence type="ECO:0000256" key="1">
    <source>
        <dbReference type="ARBA" id="ARBA00022603"/>
    </source>
</evidence>
<dbReference type="Gene3D" id="3.40.50.150">
    <property type="entry name" value="Vaccinia Virus protein VP39"/>
    <property type="match status" value="1"/>
</dbReference>
<keyword evidence="4" id="KW-0694">RNA-binding</keyword>
<dbReference type="EMBL" id="UINC01201836">
    <property type="protein sequence ID" value="SVE21350.1"/>
    <property type="molecule type" value="Genomic_DNA"/>
</dbReference>
<evidence type="ECO:0000256" key="2">
    <source>
        <dbReference type="ARBA" id="ARBA00022679"/>
    </source>
</evidence>
<dbReference type="PROSITE" id="PS01131">
    <property type="entry name" value="RRNA_A_DIMETH"/>
    <property type="match status" value="1"/>
</dbReference>
<accession>A0A383BNF6</accession>
<dbReference type="SUPFAM" id="SSF53335">
    <property type="entry name" value="S-adenosyl-L-methionine-dependent methyltransferases"/>
    <property type="match status" value="1"/>
</dbReference>
<dbReference type="PANTHER" id="PTHR11727">
    <property type="entry name" value="DIMETHYLADENOSINE TRANSFERASE"/>
    <property type="match status" value="1"/>
</dbReference>
<dbReference type="PROSITE" id="PS51689">
    <property type="entry name" value="SAM_RNA_A_N6_MT"/>
    <property type="match status" value="1"/>
</dbReference>
<reference evidence="5" key="1">
    <citation type="submission" date="2018-05" db="EMBL/GenBank/DDBJ databases">
        <authorList>
            <person name="Lanie J.A."/>
            <person name="Ng W.-L."/>
            <person name="Kazmierczak K.M."/>
            <person name="Andrzejewski T.M."/>
            <person name="Davidsen T.M."/>
            <person name="Wayne K.J."/>
            <person name="Tettelin H."/>
            <person name="Glass J.I."/>
            <person name="Rusch D."/>
            <person name="Podicherti R."/>
            <person name="Tsui H.-C.T."/>
            <person name="Winkler M.E."/>
        </authorList>
    </citation>
    <scope>NUCLEOTIDE SEQUENCE</scope>
</reference>
<sequence>MATKHPFRKKWGQNFLKDPNVITKTIKCLEPNNKDMILEIGPGDGALTDQLYKKVHHIHGVEIDPYLI</sequence>
<name>A0A383BNF6_9ZZZZ</name>
<organism evidence="5">
    <name type="scientific">marine metagenome</name>
    <dbReference type="NCBI Taxonomy" id="408172"/>
    <lineage>
        <taxon>unclassified sequences</taxon>
        <taxon>metagenomes</taxon>
        <taxon>ecological metagenomes</taxon>
    </lineage>
</organism>
<proteinExistence type="predicted"/>
<evidence type="ECO:0008006" key="6">
    <source>
        <dbReference type="Google" id="ProtNLM"/>
    </source>
</evidence>
<dbReference type="GO" id="GO:0000179">
    <property type="term" value="F:rRNA (adenine-N6,N6-)-dimethyltransferase activity"/>
    <property type="evidence" value="ECO:0007669"/>
    <property type="project" value="InterPro"/>
</dbReference>
<evidence type="ECO:0000256" key="4">
    <source>
        <dbReference type="ARBA" id="ARBA00022884"/>
    </source>
</evidence>
<dbReference type="InterPro" id="IPR001737">
    <property type="entry name" value="KsgA/Erm"/>
</dbReference>
<evidence type="ECO:0000256" key="3">
    <source>
        <dbReference type="ARBA" id="ARBA00022691"/>
    </source>
</evidence>
<dbReference type="InterPro" id="IPR020596">
    <property type="entry name" value="rRNA_Ade_Mease_Trfase_CS"/>
</dbReference>
<keyword evidence="3" id="KW-0949">S-adenosyl-L-methionine</keyword>
<dbReference type="InterPro" id="IPR029063">
    <property type="entry name" value="SAM-dependent_MTases_sf"/>
</dbReference>
<keyword evidence="2" id="KW-0808">Transferase</keyword>
<dbReference type="PANTHER" id="PTHR11727:SF7">
    <property type="entry name" value="DIMETHYLADENOSINE TRANSFERASE-RELATED"/>
    <property type="match status" value="1"/>
</dbReference>
<evidence type="ECO:0000313" key="5">
    <source>
        <dbReference type="EMBL" id="SVE21350.1"/>
    </source>
</evidence>
<dbReference type="AlphaFoldDB" id="A0A383BNF6"/>
<keyword evidence="1" id="KW-0489">Methyltransferase</keyword>
<protein>
    <recommendedName>
        <fullName evidence="6">Ribosomal RNA adenine methylase transferase N-terminal domain-containing protein</fullName>
    </recommendedName>
</protein>
<dbReference type="GO" id="GO:0003723">
    <property type="term" value="F:RNA binding"/>
    <property type="evidence" value="ECO:0007669"/>
    <property type="project" value="UniProtKB-KW"/>
</dbReference>
<gene>
    <name evidence="5" type="ORF">METZ01_LOCUS474204</name>
</gene>
<dbReference type="Pfam" id="PF00398">
    <property type="entry name" value="RrnaAD"/>
    <property type="match status" value="1"/>
</dbReference>